<keyword evidence="1" id="KW-0472">Membrane</keyword>
<protein>
    <submittedName>
        <fullName evidence="2">ABC transporter permease</fullName>
    </submittedName>
</protein>
<evidence type="ECO:0000313" key="3">
    <source>
        <dbReference type="Proteomes" id="UP000030145"/>
    </source>
</evidence>
<organism evidence="2 3">
    <name type="scientific">Corynebacterium auriscanis</name>
    <dbReference type="NCBI Taxonomy" id="99807"/>
    <lineage>
        <taxon>Bacteria</taxon>
        <taxon>Bacillati</taxon>
        <taxon>Actinomycetota</taxon>
        <taxon>Actinomycetes</taxon>
        <taxon>Mycobacteriales</taxon>
        <taxon>Corynebacteriaceae</taxon>
        <taxon>Corynebacterium</taxon>
    </lineage>
</organism>
<keyword evidence="1" id="KW-0812">Transmembrane</keyword>
<gene>
    <name evidence="2" type="ORF">MA47_06815</name>
</gene>
<sequence>MLNVIKSEWIKLRTTKALAWTTFLILFLSIGWAVLMGFGNAAILNDSELKKEPETYAAIVSGITADAAVSGFALIGIMIVTIQAVMFVTGEYSSNVSKSTLLATPKRTSVPLAKLLVYGVLATVLAFFASLLSVEAMRLVIGSKIDHPMIMEQLALNGDAWTVIGRLCLKTFLIVALSIGVGYLLRHTAGSIALVILWPLLVEGLLVGMLPKVRDWLPPYMPFGNMDDAIGLNDVADAPWGQVGSMIYFAAWALVIFIAGVVVLKRRDA</sequence>
<feature type="transmembrane region" description="Helical" evidence="1">
    <location>
        <begin position="115"/>
        <end position="141"/>
    </location>
</feature>
<evidence type="ECO:0000256" key="1">
    <source>
        <dbReference type="SAM" id="Phobius"/>
    </source>
</evidence>
<feature type="transmembrane region" description="Helical" evidence="1">
    <location>
        <begin position="20"/>
        <end position="44"/>
    </location>
</feature>
<feature type="transmembrane region" description="Helical" evidence="1">
    <location>
        <begin position="246"/>
        <end position="264"/>
    </location>
</feature>
<dbReference type="EMBL" id="JRVJ01000010">
    <property type="protein sequence ID" value="KGM18628.1"/>
    <property type="molecule type" value="Genomic_DNA"/>
</dbReference>
<comment type="caution">
    <text evidence="2">The sequence shown here is derived from an EMBL/GenBank/DDBJ whole genome shotgun (WGS) entry which is preliminary data.</text>
</comment>
<feature type="transmembrane region" description="Helical" evidence="1">
    <location>
        <begin position="161"/>
        <end position="185"/>
    </location>
</feature>
<feature type="transmembrane region" description="Helical" evidence="1">
    <location>
        <begin position="56"/>
        <end position="89"/>
    </location>
</feature>
<reference evidence="2 3" key="1">
    <citation type="submission" date="2014-10" db="EMBL/GenBank/DDBJ databases">
        <title>Whole Genome sequence of Corynebacterium auriscanis strain CIP 106629.</title>
        <authorList>
            <person name="Hassan S.S."/>
            <person name="Jamal S.B."/>
            <person name="Tiwari S."/>
            <person name="Oliveira L.D.C."/>
            <person name="Souza F."/>
            <person name="Mariano D.C."/>
            <person name="Almeida S."/>
            <person name="Dorella F."/>
            <person name="Pereira F."/>
            <person name="Carvalho A."/>
            <person name="Leal C.A."/>
            <person name="Soares S.D.C."/>
            <person name="Figueiredo H.C."/>
            <person name="Silva A."/>
            <person name="Azevedo V.A."/>
        </authorList>
    </citation>
    <scope>NUCLEOTIDE SEQUENCE [LARGE SCALE GENOMIC DNA]</scope>
    <source>
        <strain evidence="2 3">CIP 106629</strain>
    </source>
</reference>
<dbReference type="Proteomes" id="UP000030145">
    <property type="component" value="Unassembled WGS sequence"/>
</dbReference>
<keyword evidence="1" id="KW-1133">Transmembrane helix</keyword>
<dbReference type="AlphaFoldDB" id="A0A0A2DHI1"/>
<name>A0A0A2DHI1_9CORY</name>
<evidence type="ECO:0000313" key="2">
    <source>
        <dbReference type="EMBL" id="KGM18628.1"/>
    </source>
</evidence>
<feature type="transmembrane region" description="Helical" evidence="1">
    <location>
        <begin position="192"/>
        <end position="211"/>
    </location>
</feature>
<accession>A0A0A2DHI1</accession>
<dbReference type="RefSeq" id="WP_035114605.1">
    <property type="nucleotide sequence ID" value="NZ_CP047046.1"/>
</dbReference>
<keyword evidence="3" id="KW-1185">Reference proteome</keyword>
<proteinExistence type="predicted"/>
<dbReference type="GeneID" id="300552090"/>